<evidence type="ECO:0000313" key="2">
    <source>
        <dbReference type="Proteomes" id="UP000240735"/>
    </source>
</evidence>
<proteinExistence type="predicted"/>
<name>A0A2H4PR25_9CAUD</name>
<accession>A0A2H4PR25</accession>
<dbReference type="Proteomes" id="UP000240735">
    <property type="component" value="Segment"/>
</dbReference>
<reference evidence="1 2" key="1">
    <citation type="submission" date="2017-11" db="EMBL/GenBank/DDBJ databases">
        <authorList>
            <person name="Laing C."/>
            <person name="Caston J.C."/>
            <person name="Del V.M."/>
            <person name="Young O.M."/>
            <person name="Nayek S."/>
            <person name="Hughes L.E."/>
            <person name="Garlena R.A."/>
            <person name="Russell D.A."/>
            <person name="Pope W.H."/>
            <person name="Jacobs-Sera D."/>
            <person name="Hendrix R.W."/>
            <person name="Hatfull G.F."/>
        </authorList>
    </citation>
    <scope>NUCLEOTIDE SEQUENCE [LARGE SCALE GENOMIC DNA]</scope>
</reference>
<organism evidence="1 2">
    <name type="scientific">Streptomyces phage Manuel</name>
    <dbReference type="NCBI Taxonomy" id="2053812"/>
    <lineage>
        <taxon>Viruses</taxon>
        <taxon>Duplodnaviria</taxon>
        <taxon>Heunggongvirae</taxon>
        <taxon>Uroviricota</taxon>
        <taxon>Caudoviricetes</taxon>
        <taxon>Beephvirinae</taxon>
        <taxon>Manuelvirus</taxon>
        <taxon>Manuelvirus manuel</taxon>
    </lineage>
</organism>
<gene>
    <name evidence="1" type="ORF">SEA_MANUEL_83</name>
</gene>
<protein>
    <submittedName>
        <fullName evidence="1">Uncharacterized protein</fullName>
    </submittedName>
</protein>
<dbReference type="EMBL" id="MG518519">
    <property type="protein sequence ID" value="ATW69377.1"/>
    <property type="molecule type" value="Genomic_DNA"/>
</dbReference>
<sequence>MYSGIAYAVTCHDGRGNAVKPEVAPLDDLDQVYLPLSDFIEWTELDDLMDDCLDRMYDAHYAQDAEEPGLTWEVRAYALLKVI</sequence>
<keyword evidence="2" id="KW-1185">Reference proteome</keyword>
<evidence type="ECO:0000313" key="1">
    <source>
        <dbReference type="EMBL" id="ATW69377.1"/>
    </source>
</evidence>